<gene>
    <name evidence="2" type="ORF">RM553_05520</name>
</gene>
<name>A0ABU3C7H2_9FLAO</name>
<keyword evidence="3" id="KW-1185">Reference proteome</keyword>
<comment type="caution">
    <text evidence="2">The sequence shown here is derived from an EMBL/GenBank/DDBJ whole genome shotgun (WGS) entry which is preliminary data.</text>
</comment>
<dbReference type="EMBL" id="JAVRHQ010000004">
    <property type="protein sequence ID" value="MDT0642288.1"/>
    <property type="molecule type" value="Genomic_DNA"/>
</dbReference>
<organism evidence="2 3">
    <name type="scientific">Autumnicola tepida</name>
    <dbReference type="NCBI Taxonomy" id="3075595"/>
    <lineage>
        <taxon>Bacteria</taxon>
        <taxon>Pseudomonadati</taxon>
        <taxon>Bacteroidota</taxon>
        <taxon>Flavobacteriia</taxon>
        <taxon>Flavobacteriales</taxon>
        <taxon>Flavobacteriaceae</taxon>
        <taxon>Autumnicola</taxon>
    </lineage>
</organism>
<feature type="transmembrane region" description="Helical" evidence="1">
    <location>
        <begin position="19"/>
        <end position="36"/>
    </location>
</feature>
<sequence length="97" mass="11113">MNILDQDLILELFRSNYEIFLGCLFLGTFVVTYYLIPKVLWVSKEKKLTAAVVGRSSHTVETPSFGGVAFFFHSFSCLSLIQSIRLSYVRNHHHGKE</sequence>
<evidence type="ECO:0000313" key="2">
    <source>
        <dbReference type="EMBL" id="MDT0642288.1"/>
    </source>
</evidence>
<proteinExistence type="predicted"/>
<evidence type="ECO:0000313" key="3">
    <source>
        <dbReference type="Proteomes" id="UP001262889"/>
    </source>
</evidence>
<keyword evidence="1" id="KW-0812">Transmembrane</keyword>
<dbReference type="RefSeq" id="WP_311533960.1">
    <property type="nucleotide sequence ID" value="NZ_JAVRHQ010000004.1"/>
</dbReference>
<evidence type="ECO:0000256" key="1">
    <source>
        <dbReference type="SAM" id="Phobius"/>
    </source>
</evidence>
<dbReference type="Proteomes" id="UP001262889">
    <property type="component" value="Unassembled WGS sequence"/>
</dbReference>
<keyword evidence="1" id="KW-1133">Transmembrane helix</keyword>
<protein>
    <submittedName>
        <fullName evidence="2">Uncharacterized protein</fullName>
    </submittedName>
</protein>
<accession>A0ABU3C7H2</accession>
<keyword evidence="1" id="KW-0472">Membrane</keyword>
<reference evidence="2 3" key="1">
    <citation type="submission" date="2023-09" db="EMBL/GenBank/DDBJ databases">
        <authorList>
            <person name="Rey-Velasco X."/>
        </authorList>
    </citation>
    <scope>NUCLEOTIDE SEQUENCE [LARGE SCALE GENOMIC DNA]</scope>
    <source>
        <strain evidence="2 3">F363</strain>
    </source>
</reference>